<name>X1EIF4_9ZZZZ</name>
<organism evidence="3">
    <name type="scientific">marine sediment metagenome</name>
    <dbReference type="NCBI Taxonomy" id="412755"/>
    <lineage>
        <taxon>unclassified sequences</taxon>
        <taxon>metagenomes</taxon>
        <taxon>ecological metagenomes</taxon>
    </lineage>
</organism>
<dbReference type="PANTHER" id="PTHR36927:SF4">
    <property type="entry name" value="BLR5718 PROTEIN"/>
    <property type="match status" value="1"/>
</dbReference>
<reference evidence="3" key="1">
    <citation type="journal article" date="2014" name="Front. Microbiol.">
        <title>High frequency of phylogenetically diverse reductive dehalogenase-homologous genes in deep subseafloor sedimentary metagenomes.</title>
        <authorList>
            <person name="Kawai M."/>
            <person name="Futagami T."/>
            <person name="Toyoda A."/>
            <person name="Takaki Y."/>
            <person name="Nishi S."/>
            <person name="Hori S."/>
            <person name="Arai W."/>
            <person name="Tsubouchi T."/>
            <person name="Morono Y."/>
            <person name="Uchiyama I."/>
            <person name="Ito T."/>
            <person name="Fujiyama A."/>
            <person name="Inagaki F."/>
            <person name="Takami H."/>
        </authorList>
    </citation>
    <scope>NUCLEOTIDE SEQUENCE</scope>
    <source>
        <strain evidence="3">Expedition CK06-06</strain>
    </source>
</reference>
<evidence type="ECO:0000313" key="3">
    <source>
        <dbReference type="EMBL" id="GAH20135.1"/>
    </source>
</evidence>
<dbReference type="EMBL" id="BARU01003057">
    <property type="protein sequence ID" value="GAH20135.1"/>
    <property type="molecule type" value="Genomic_DNA"/>
</dbReference>
<keyword evidence="1" id="KW-0812">Transmembrane</keyword>
<protein>
    <recommendedName>
        <fullName evidence="2">Acyltransferase 3 domain-containing protein</fullName>
    </recommendedName>
</protein>
<dbReference type="Pfam" id="PF01757">
    <property type="entry name" value="Acyl_transf_3"/>
    <property type="match status" value="1"/>
</dbReference>
<dbReference type="InterPro" id="IPR002656">
    <property type="entry name" value="Acyl_transf_3_dom"/>
</dbReference>
<dbReference type="PANTHER" id="PTHR36927">
    <property type="entry name" value="BLR4337 PROTEIN"/>
    <property type="match status" value="1"/>
</dbReference>
<keyword evidence="1" id="KW-1133">Transmembrane helix</keyword>
<dbReference type="AlphaFoldDB" id="X1EIF4"/>
<evidence type="ECO:0000256" key="1">
    <source>
        <dbReference type="SAM" id="Phobius"/>
    </source>
</evidence>
<keyword evidence="1" id="KW-0472">Membrane</keyword>
<feature type="transmembrane region" description="Helical" evidence="1">
    <location>
        <begin position="64"/>
        <end position="88"/>
    </location>
</feature>
<dbReference type="InterPro" id="IPR050623">
    <property type="entry name" value="Glucan_succinyl_AcylTrfase"/>
</dbReference>
<feature type="transmembrane region" description="Helical" evidence="1">
    <location>
        <begin position="109"/>
        <end position="130"/>
    </location>
</feature>
<feature type="transmembrane region" description="Helical" evidence="1">
    <location>
        <begin position="150"/>
        <end position="172"/>
    </location>
</feature>
<dbReference type="GO" id="GO:0016747">
    <property type="term" value="F:acyltransferase activity, transferring groups other than amino-acyl groups"/>
    <property type="evidence" value="ECO:0007669"/>
    <property type="project" value="InterPro"/>
</dbReference>
<feature type="domain" description="Acyltransferase 3" evidence="2">
    <location>
        <begin position="22"/>
        <end position="180"/>
    </location>
</feature>
<feature type="non-terminal residue" evidence="3">
    <location>
        <position position="202"/>
    </location>
</feature>
<evidence type="ECO:0000259" key="2">
    <source>
        <dbReference type="Pfam" id="PF01757"/>
    </source>
</evidence>
<sequence length="202" mass="22512">MSEKSTANGQSHAARKPSSRLHFIDNWRSALIILVVLHHLALVYGAVGPFYYFEPPWTDPLAYLVFLAFVLINQSWFMGALFLMSGYFTPGSFERKGPGSFLKDRVLRLGIPLVVFIFVLSPIASIGYYQMPASLTGITSPLTWQKYPKLIGFGPLWFVAMLLIFDFGYAAWRAATRNRASQPAINSAPPGYLAIGIFVLVL</sequence>
<comment type="caution">
    <text evidence="3">The sequence shown here is derived from an EMBL/GenBank/DDBJ whole genome shotgun (WGS) entry which is preliminary data.</text>
</comment>
<proteinExistence type="predicted"/>
<accession>X1EIF4</accession>
<gene>
    <name evidence="3" type="ORF">S03H2_06825</name>
</gene>
<feature type="transmembrane region" description="Helical" evidence="1">
    <location>
        <begin position="30"/>
        <end position="52"/>
    </location>
</feature>